<reference evidence="2" key="1">
    <citation type="journal article" date="2014" name="PLoS ONE">
        <title>Transcriptome-Based Identification of ABC Transporters in the Western Tarnished Plant Bug Lygus hesperus.</title>
        <authorList>
            <person name="Hull J.J."/>
            <person name="Chaney K."/>
            <person name="Geib S.M."/>
            <person name="Fabrick J.A."/>
            <person name="Brent C.S."/>
            <person name="Walsh D."/>
            <person name="Lavine L.C."/>
        </authorList>
    </citation>
    <scope>NUCLEOTIDE SEQUENCE</scope>
</reference>
<dbReference type="EMBL" id="GBHO01004212">
    <property type="protein sequence ID" value="JAG39392.1"/>
    <property type="molecule type" value="Transcribed_RNA"/>
</dbReference>
<reference evidence="2" key="2">
    <citation type="submission" date="2014-07" db="EMBL/GenBank/DDBJ databases">
        <authorList>
            <person name="Hull J."/>
        </authorList>
    </citation>
    <scope>NUCLEOTIDE SEQUENCE</scope>
</reference>
<accession>A0A0A9Z292</accession>
<sequence>MWAYLKFLFFIGMYVEVQEADKVDWCSNTLECRGVKNTMCTYRDQKNTGECQEIVDNQTPEGRKKMLDKHNAYRNKLAGGEMPGWPTAANMRQMSWDCQQPLGRTAAGEECRYT</sequence>
<dbReference type="EMBL" id="GBRD01012196">
    <property type="protein sequence ID" value="JAG53628.1"/>
    <property type="molecule type" value="Transcribed_RNA"/>
</dbReference>
<keyword evidence="1" id="KW-0732">Signal</keyword>
<dbReference type="InterPro" id="IPR035940">
    <property type="entry name" value="CAP_sf"/>
</dbReference>
<protein>
    <submittedName>
        <fullName evidence="2">Venom allergen 5</fullName>
    </submittedName>
</protein>
<reference evidence="3" key="3">
    <citation type="submission" date="2014-09" db="EMBL/GenBank/DDBJ databases">
        <authorList>
            <person name="Magalhaes I.L.F."/>
            <person name="Oliveira U."/>
            <person name="Santos F.R."/>
            <person name="Vidigal T.H.D.A."/>
            <person name="Brescovit A.D."/>
            <person name="Santos A.J."/>
        </authorList>
    </citation>
    <scope>NUCLEOTIDE SEQUENCE</scope>
</reference>
<organism evidence="2">
    <name type="scientific">Lygus hesperus</name>
    <name type="common">Western plant bug</name>
    <dbReference type="NCBI Taxonomy" id="30085"/>
    <lineage>
        <taxon>Eukaryota</taxon>
        <taxon>Metazoa</taxon>
        <taxon>Ecdysozoa</taxon>
        <taxon>Arthropoda</taxon>
        <taxon>Hexapoda</taxon>
        <taxon>Insecta</taxon>
        <taxon>Pterygota</taxon>
        <taxon>Neoptera</taxon>
        <taxon>Paraneoptera</taxon>
        <taxon>Hemiptera</taxon>
        <taxon>Heteroptera</taxon>
        <taxon>Panheteroptera</taxon>
        <taxon>Cimicomorpha</taxon>
        <taxon>Miridae</taxon>
        <taxon>Mirini</taxon>
        <taxon>Lygus</taxon>
    </lineage>
</organism>
<dbReference type="CDD" id="cd05380">
    <property type="entry name" value="CAP_euk"/>
    <property type="match status" value="1"/>
</dbReference>
<feature type="chain" id="PRO_5015034072" evidence="1">
    <location>
        <begin position="21"/>
        <end position="114"/>
    </location>
</feature>
<evidence type="ECO:0000256" key="1">
    <source>
        <dbReference type="SAM" id="SignalP"/>
    </source>
</evidence>
<feature type="signal peptide" evidence="1">
    <location>
        <begin position="1"/>
        <end position="20"/>
    </location>
</feature>
<dbReference type="AlphaFoldDB" id="A0A0A9Z292"/>
<name>A0A0A9Z292_LYGHE</name>
<proteinExistence type="predicted"/>
<gene>
    <name evidence="2" type="primary">VA5_9</name>
    <name evidence="2" type="ORF">CM83_17839</name>
</gene>
<evidence type="ECO:0000313" key="3">
    <source>
        <dbReference type="EMBL" id="JAG53628.1"/>
    </source>
</evidence>
<dbReference type="Gene3D" id="3.40.33.10">
    <property type="entry name" value="CAP"/>
    <property type="match status" value="1"/>
</dbReference>
<evidence type="ECO:0000313" key="2">
    <source>
        <dbReference type="EMBL" id="JAG39392.1"/>
    </source>
</evidence>
<dbReference type="SUPFAM" id="SSF55797">
    <property type="entry name" value="PR-1-like"/>
    <property type="match status" value="1"/>
</dbReference>